<sequence length="366" mass="38021">MRIQESSTSGRRLATVALTLVGLSATLVAPASLAAQTYPIWVGKIQVTDENKNDVKGDGTVSFNAETSTLTLKKATLNEAREVKSDFRDASAIYSNLEKLTLDIHQSNSIDLPRFNGNTIAIMHTGSGPLTVTGQGKLNVTTAEATSTNSGLHSHGPIVFDGPELTLKPGEANSLVASGIFSTKDISINSGSLTVTANRAEQTSYGIYASGAVHLRGGSVSAQGFVGNAADTLQSFGIRADNLVTIDDASVTARGTTRAFHDAVTLSKDVPVRVNARTTAQGAQVWNMTDPLGGANSPYLFVQVNSHNALVPPSSSENSSWLTPLLAVIGAIGGLATLIGAIAGIFKAGLIPAQILPQQVRMALGI</sequence>
<feature type="transmembrane region" description="Helical" evidence="1">
    <location>
        <begin position="321"/>
        <end position="346"/>
    </location>
</feature>
<evidence type="ECO:0000313" key="3">
    <source>
        <dbReference type="EMBL" id="MDR7354302.1"/>
    </source>
</evidence>
<keyword evidence="1" id="KW-1133">Transmembrane helix</keyword>
<name>A0ABU2B6R1_9CORY</name>
<keyword evidence="1" id="KW-0812">Transmembrane</keyword>
<dbReference type="Proteomes" id="UP001183619">
    <property type="component" value="Unassembled WGS sequence"/>
</dbReference>
<reference evidence="3 4" key="1">
    <citation type="submission" date="2023-07" db="EMBL/GenBank/DDBJ databases">
        <title>Sequencing the genomes of 1000 actinobacteria strains.</title>
        <authorList>
            <person name="Klenk H.-P."/>
        </authorList>
    </citation>
    <scope>NUCLEOTIDE SEQUENCE [LARGE SCALE GENOMIC DNA]</scope>
    <source>
        <strain evidence="3 4">DSM 44508</strain>
    </source>
</reference>
<dbReference type="RefSeq" id="WP_277103255.1">
    <property type="nucleotide sequence ID" value="NZ_BAAAJS010000028.1"/>
</dbReference>
<organism evidence="3 4">
    <name type="scientific">Corynebacterium felinum</name>
    <dbReference type="NCBI Taxonomy" id="131318"/>
    <lineage>
        <taxon>Bacteria</taxon>
        <taxon>Bacillati</taxon>
        <taxon>Actinomycetota</taxon>
        <taxon>Actinomycetes</taxon>
        <taxon>Mycobacteriales</taxon>
        <taxon>Corynebacteriaceae</taxon>
        <taxon>Corynebacterium</taxon>
    </lineage>
</organism>
<evidence type="ECO:0000256" key="1">
    <source>
        <dbReference type="SAM" id="Phobius"/>
    </source>
</evidence>
<accession>A0ABU2B6R1</accession>
<keyword evidence="4" id="KW-1185">Reference proteome</keyword>
<feature type="signal peptide" evidence="2">
    <location>
        <begin position="1"/>
        <end position="34"/>
    </location>
</feature>
<evidence type="ECO:0000313" key="4">
    <source>
        <dbReference type="Proteomes" id="UP001183619"/>
    </source>
</evidence>
<gene>
    <name evidence="3" type="ORF">J2S37_000840</name>
</gene>
<protein>
    <submittedName>
        <fullName evidence="3">Uncharacterized protein</fullName>
    </submittedName>
</protein>
<evidence type="ECO:0000256" key="2">
    <source>
        <dbReference type="SAM" id="SignalP"/>
    </source>
</evidence>
<feature type="chain" id="PRO_5046864951" evidence="2">
    <location>
        <begin position="35"/>
        <end position="366"/>
    </location>
</feature>
<keyword evidence="1" id="KW-0472">Membrane</keyword>
<comment type="caution">
    <text evidence="3">The sequence shown here is derived from an EMBL/GenBank/DDBJ whole genome shotgun (WGS) entry which is preliminary data.</text>
</comment>
<dbReference type="EMBL" id="JAVDYF010000001">
    <property type="protein sequence ID" value="MDR7354302.1"/>
    <property type="molecule type" value="Genomic_DNA"/>
</dbReference>
<keyword evidence="2" id="KW-0732">Signal</keyword>
<proteinExistence type="predicted"/>